<reference evidence="2" key="1">
    <citation type="submission" date="2017-02" db="EMBL/GenBank/DDBJ databases">
        <authorList>
            <person name="Regsiter A."/>
            <person name="William W."/>
        </authorList>
    </citation>
    <scope>NUCLEOTIDE SEQUENCE</scope>
    <source>
        <strain evidence="2">BdmA 4</strain>
    </source>
</reference>
<evidence type="ECO:0000256" key="1">
    <source>
        <dbReference type="SAM" id="MobiDB-lite"/>
    </source>
</evidence>
<evidence type="ECO:0000313" key="2">
    <source>
        <dbReference type="EMBL" id="SLM17430.1"/>
    </source>
</evidence>
<dbReference type="EMBL" id="FWDO01000003">
    <property type="protein sequence ID" value="SLM17430.1"/>
    <property type="molecule type" value="Genomic_DNA"/>
</dbReference>
<dbReference type="InterPro" id="IPR051839">
    <property type="entry name" value="RD_transcriptional_regulator"/>
</dbReference>
<accession>A0A3P3XMB4</accession>
<dbReference type="AlphaFoldDB" id="A0A3P3XMB4"/>
<sequence length="99" mass="11308">MGNAKRTYTEEFKRNALEMLKKPGKTGADVARDLGIGSGEINRWRRAVEQEHRGEEKAFPGKGQPRDEELARLQRENRDLKEANEILKKAVAIFSRGEK</sequence>
<dbReference type="InterPro" id="IPR009057">
    <property type="entry name" value="Homeodomain-like_sf"/>
</dbReference>
<organism evidence="2">
    <name type="scientific">uncultured spirochete</name>
    <dbReference type="NCBI Taxonomy" id="156406"/>
    <lineage>
        <taxon>Bacteria</taxon>
        <taxon>Pseudomonadati</taxon>
        <taxon>Spirochaetota</taxon>
        <taxon>Spirochaetia</taxon>
        <taxon>Spirochaetales</taxon>
        <taxon>environmental samples</taxon>
    </lineage>
</organism>
<dbReference type="Pfam" id="PF01527">
    <property type="entry name" value="HTH_Tnp_1"/>
    <property type="match status" value="1"/>
</dbReference>
<dbReference type="GO" id="GO:0003677">
    <property type="term" value="F:DNA binding"/>
    <property type="evidence" value="ECO:0007669"/>
    <property type="project" value="InterPro"/>
</dbReference>
<proteinExistence type="predicted"/>
<protein>
    <submittedName>
        <fullName evidence="2">Transposase</fullName>
    </submittedName>
</protein>
<dbReference type="PANTHER" id="PTHR33215:SF13">
    <property type="entry name" value="PROTEIN DISTAL ANTENNA"/>
    <property type="match status" value="1"/>
</dbReference>
<dbReference type="GO" id="GO:0004803">
    <property type="term" value="F:transposase activity"/>
    <property type="evidence" value="ECO:0007669"/>
    <property type="project" value="InterPro"/>
</dbReference>
<dbReference type="GO" id="GO:0006313">
    <property type="term" value="P:DNA transposition"/>
    <property type="evidence" value="ECO:0007669"/>
    <property type="project" value="InterPro"/>
</dbReference>
<gene>
    <name evidence="2" type="ORF">SPIRO4BDMA_30067</name>
</gene>
<dbReference type="SUPFAM" id="SSF46689">
    <property type="entry name" value="Homeodomain-like"/>
    <property type="match status" value="1"/>
</dbReference>
<feature type="region of interest" description="Disordered" evidence="1">
    <location>
        <begin position="48"/>
        <end position="67"/>
    </location>
</feature>
<name>A0A3P3XMB4_9SPIR</name>
<dbReference type="PANTHER" id="PTHR33215">
    <property type="entry name" value="PROTEIN DISTAL ANTENNA"/>
    <property type="match status" value="1"/>
</dbReference>
<dbReference type="Gene3D" id="1.10.10.60">
    <property type="entry name" value="Homeodomain-like"/>
    <property type="match status" value="1"/>
</dbReference>
<dbReference type="InterPro" id="IPR002514">
    <property type="entry name" value="Transposase_8"/>
</dbReference>